<dbReference type="OrthoDB" id="25115at2759"/>
<dbReference type="InterPro" id="IPR031314">
    <property type="entry name" value="DNK_dom"/>
</dbReference>
<dbReference type="RefSeq" id="XP_004255962.1">
    <property type="nucleotide sequence ID" value="XM_004255914.1"/>
</dbReference>
<dbReference type="GO" id="GO:0019136">
    <property type="term" value="F:deoxynucleoside kinase activity"/>
    <property type="evidence" value="ECO:0007669"/>
    <property type="project" value="TreeGrafter"/>
</dbReference>
<protein>
    <recommendedName>
        <fullName evidence="1">Deoxynucleoside kinase domain-containing protein</fullName>
    </recommendedName>
</protein>
<dbReference type="OMA" id="EARDMAY"/>
<dbReference type="Proteomes" id="UP000014680">
    <property type="component" value="Unassembled WGS sequence"/>
</dbReference>
<feature type="domain" description="Deoxynucleoside kinase" evidence="1">
    <location>
        <begin position="21"/>
        <end position="140"/>
    </location>
</feature>
<proteinExistence type="predicted"/>
<dbReference type="SUPFAM" id="SSF52540">
    <property type="entry name" value="P-loop containing nucleoside triphosphate hydrolases"/>
    <property type="match status" value="1"/>
</dbReference>
<dbReference type="AlphaFoldDB" id="A0A0A1U4L1"/>
<dbReference type="KEGG" id="eiv:EIN_485930"/>
<accession>A0A0A1U4L1</accession>
<evidence type="ECO:0000313" key="3">
    <source>
        <dbReference type="Proteomes" id="UP000014680"/>
    </source>
</evidence>
<organism evidence="2 3">
    <name type="scientific">Entamoeba invadens IP1</name>
    <dbReference type="NCBI Taxonomy" id="370355"/>
    <lineage>
        <taxon>Eukaryota</taxon>
        <taxon>Amoebozoa</taxon>
        <taxon>Evosea</taxon>
        <taxon>Archamoebae</taxon>
        <taxon>Mastigamoebida</taxon>
        <taxon>Entamoebidae</taxon>
        <taxon>Entamoeba</taxon>
    </lineage>
</organism>
<dbReference type="GeneID" id="14888184"/>
<dbReference type="VEuPathDB" id="AmoebaDB:EIN_485930"/>
<dbReference type="EMBL" id="KB206670">
    <property type="protein sequence ID" value="ELP89191.1"/>
    <property type="molecule type" value="Genomic_DNA"/>
</dbReference>
<dbReference type="PANTHER" id="PTHR10513:SF35">
    <property type="entry name" value="DEOXYADENOSINE KINASE"/>
    <property type="match status" value="1"/>
</dbReference>
<dbReference type="InterPro" id="IPR027417">
    <property type="entry name" value="P-loop_NTPase"/>
</dbReference>
<dbReference type="Pfam" id="PF01712">
    <property type="entry name" value="dNK"/>
    <property type="match status" value="1"/>
</dbReference>
<sequence>MPSVLNNNMKSNDKHKTHSFIVVTGGVGVGKTTLIEKIQLIYGNAVGIVQEFIDYSPQKGKKYLEDFLSGKMNCFEFQSFVLDCYDLQLTDFCSTKKLIIMERGPFDSVGLFTRQSLIDGRISQENFDKLIEKIHVIEKKYQIPTTDTFNMEARDMAYSNEKSVFESLENGIYKTVEDSSDLLIYLYSSVPKKQLDNIKKRGRKGEENYDVNYMMKINNAYMEMFGNRI</sequence>
<dbReference type="PANTHER" id="PTHR10513">
    <property type="entry name" value="DEOXYNUCLEOSIDE KINASE"/>
    <property type="match status" value="1"/>
</dbReference>
<gene>
    <name evidence="2" type="ORF">EIN_485930</name>
</gene>
<dbReference type="InterPro" id="IPR050566">
    <property type="entry name" value="Deoxyribonucleoside_kinase"/>
</dbReference>
<name>A0A0A1U4L1_ENTIV</name>
<evidence type="ECO:0000313" key="2">
    <source>
        <dbReference type="EMBL" id="ELP89191.1"/>
    </source>
</evidence>
<reference evidence="2 3" key="1">
    <citation type="submission" date="2012-10" db="EMBL/GenBank/DDBJ databases">
        <authorList>
            <person name="Zafar N."/>
            <person name="Inman J."/>
            <person name="Hall N."/>
            <person name="Lorenzi H."/>
            <person name="Caler E."/>
        </authorList>
    </citation>
    <scope>NUCLEOTIDE SEQUENCE [LARGE SCALE GENOMIC DNA]</scope>
    <source>
        <strain evidence="2 3">IP1</strain>
    </source>
</reference>
<dbReference type="GO" id="GO:0005739">
    <property type="term" value="C:mitochondrion"/>
    <property type="evidence" value="ECO:0007669"/>
    <property type="project" value="TreeGrafter"/>
</dbReference>
<dbReference type="Gene3D" id="3.40.50.300">
    <property type="entry name" value="P-loop containing nucleotide triphosphate hydrolases"/>
    <property type="match status" value="1"/>
</dbReference>
<evidence type="ECO:0000259" key="1">
    <source>
        <dbReference type="Pfam" id="PF01712"/>
    </source>
</evidence>
<keyword evidence="3" id="KW-1185">Reference proteome</keyword>